<dbReference type="Proteomes" id="UP000005307">
    <property type="component" value="Chromosome"/>
</dbReference>
<feature type="domain" description="Acyltransferase 3" evidence="2">
    <location>
        <begin position="14"/>
        <end position="325"/>
    </location>
</feature>
<dbReference type="HOGENOM" id="CLU_005679_10_4_5"/>
<keyword evidence="5" id="KW-1185">Reference proteome</keyword>
<accession>M9R471</accession>
<keyword evidence="1" id="KW-1133">Transmembrane helix</keyword>
<keyword evidence="1" id="KW-0472">Membrane</keyword>
<dbReference type="KEGG" id="oat:OAN307_c13090"/>
<feature type="transmembrane region" description="Helical" evidence="1">
    <location>
        <begin position="152"/>
        <end position="180"/>
    </location>
</feature>
<feature type="transmembrane region" description="Helical" evidence="1">
    <location>
        <begin position="192"/>
        <end position="213"/>
    </location>
</feature>
<feature type="domain" description="SGNH" evidence="3">
    <location>
        <begin position="439"/>
        <end position="641"/>
    </location>
</feature>
<dbReference type="EMBL" id="CP003740">
    <property type="protein sequence ID" value="AGI67002.1"/>
    <property type="molecule type" value="Genomic_DNA"/>
</dbReference>
<feature type="transmembrane region" description="Helical" evidence="1">
    <location>
        <begin position="40"/>
        <end position="60"/>
    </location>
</feature>
<keyword evidence="4" id="KW-0808">Transferase</keyword>
<sequence>MVTGHQGEIREIRNDIDGLRALAVMIVVFYHIGFSDFGGGFIGVDVFFVISGYLIIPAILRHTTNGTFLVTDFMLRRLRRLVPALLPVLVFSTLMALLYLSDSALADFTNSVFSASGFISNFIFFGQSGYFERDSGTILLLHSWSLGVEFQFYLIVAVLAVVVSSRMRAMLIMLGMLSFFGAEMLVQNDSSYAFFGVLPRFWELAFGGVLGLLQGSFLGTLRTAWVMRLLGLGIILASAVLYRESLPFPGISALLPVLGAGLIVAAPAQPRDPSYRFLTSRVMQWIGTRSYSIYLWHWPLIVSLKLIVISPSEGELIAVALLAFPIAELSYRFIETPVRQGIWWRPPSRTLAILLVPLLVLGSIWAVDRQTSFISASRQYLPFHETRVIGALAEEPRSEYFAQMDAMGTDGRRGLCSLDEYKTVLQTIDCLVTTVQNAGDDSRQPILIIGDSHGRDMFRTLGYAFPDANLIMLHQSGCAPSEYSNRANSICFPDLNEGFEQVLETVQPHLVVLVSHWPAASIAPTARTLSILKTWGGAVAIIGPGPKFRNHTVGLIQSLGIPFEELSTEALLPASFAFDVYGARDALTDMAQSAGIYVYDRLSVLCDAAGCLAFVPGDELVLMNFDNQHLTQAGMQFLAEDMKMDRQLRDLVIGILP</sequence>
<feature type="transmembrane region" description="Helical" evidence="1">
    <location>
        <begin position="225"/>
        <end position="242"/>
    </location>
</feature>
<dbReference type="GO" id="GO:0016747">
    <property type="term" value="F:acyltransferase activity, transferring groups other than amino-acyl groups"/>
    <property type="evidence" value="ECO:0007669"/>
    <property type="project" value="InterPro"/>
</dbReference>
<evidence type="ECO:0000313" key="5">
    <source>
        <dbReference type="Proteomes" id="UP000005307"/>
    </source>
</evidence>
<protein>
    <submittedName>
        <fullName evidence="4">Putative O-acetyltransferase OatA</fullName>
    </submittedName>
</protein>
<dbReference type="Pfam" id="PF01757">
    <property type="entry name" value="Acyl_transf_3"/>
    <property type="match status" value="1"/>
</dbReference>
<dbReference type="InterPro" id="IPR002656">
    <property type="entry name" value="Acyl_transf_3_dom"/>
</dbReference>
<evidence type="ECO:0000259" key="2">
    <source>
        <dbReference type="Pfam" id="PF01757"/>
    </source>
</evidence>
<dbReference type="PANTHER" id="PTHR23028">
    <property type="entry name" value="ACETYLTRANSFERASE"/>
    <property type="match status" value="1"/>
</dbReference>
<feature type="transmembrane region" description="Helical" evidence="1">
    <location>
        <begin position="18"/>
        <end position="34"/>
    </location>
</feature>
<evidence type="ECO:0000259" key="3">
    <source>
        <dbReference type="Pfam" id="PF19040"/>
    </source>
</evidence>
<dbReference type="eggNOG" id="COG1835">
    <property type="taxonomic scope" value="Bacteria"/>
</dbReference>
<dbReference type="Pfam" id="PF19040">
    <property type="entry name" value="SGNH"/>
    <property type="match status" value="1"/>
</dbReference>
<name>M9R471_9RHOB</name>
<dbReference type="GO" id="GO:0016020">
    <property type="term" value="C:membrane"/>
    <property type="evidence" value="ECO:0007669"/>
    <property type="project" value="TreeGrafter"/>
</dbReference>
<feature type="transmembrane region" description="Helical" evidence="1">
    <location>
        <begin position="248"/>
        <end position="270"/>
    </location>
</feature>
<dbReference type="AlphaFoldDB" id="M9R471"/>
<dbReference type="PANTHER" id="PTHR23028:SF53">
    <property type="entry name" value="ACYL_TRANSF_3 DOMAIN-CONTAINING PROTEIN"/>
    <property type="match status" value="1"/>
</dbReference>
<evidence type="ECO:0000313" key="4">
    <source>
        <dbReference type="EMBL" id="AGI67002.1"/>
    </source>
</evidence>
<dbReference type="InterPro" id="IPR043968">
    <property type="entry name" value="SGNH"/>
</dbReference>
<dbReference type="OrthoDB" id="9796461at2"/>
<evidence type="ECO:0000256" key="1">
    <source>
        <dbReference type="SAM" id="Phobius"/>
    </source>
</evidence>
<reference evidence="4 5" key="1">
    <citation type="journal article" date="2013" name="PLoS ONE">
        <title>Poles Apart: Arctic and Antarctic Octadecabacter strains Share High Genome Plasticity and a New Type of Xanthorhodopsin.</title>
        <authorList>
            <person name="Vollmers J."/>
            <person name="Voget S."/>
            <person name="Dietrich S."/>
            <person name="Gollnow K."/>
            <person name="Smits M."/>
            <person name="Meyer K."/>
            <person name="Brinkhoff T."/>
            <person name="Simon M."/>
            <person name="Daniel R."/>
        </authorList>
    </citation>
    <scope>NUCLEOTIDE SEQUENCE [LARGE SCALE GENOMIC DNA]</scope>
    <source>
        <strain evidence="4 5">307</strain>
    </source>
</reference>
<keyword evidence="1" id="KW-0812">Transmembrane</keyword>
<dbReference type="GO" id="GO:0009103">
    <property type="term" value="P:lipopolysaccharide biosynthetic process"/>
    <property type="evidence" value="ECO:0007669"/>
    <property type="project" value="TreeGrafter"/>
</dbReference>
<dbReference type="InterPro" id="IPR050879">
    <property type="entry name" value="Acyltransferase_3"/>
</dbReference>
<dbReference type="STRING" id="391626.OAN307_c13090"/>
<proteinExistence type="predicted"/>
<gene>
    <name evidence="4" type="primary">oatA</name>
    <name evidence="4" type="ORF">OAN307_c13090</name>
</gene>
<organism evidence="4 5">
    <name type="scientific">Octadecabacter antarcticus 307</name>
    <dbReference type="NCBI Taxonomy" id="391626"/>
    <lineage>
        <taxon>Bacteria</taxon>
        <taxon>Pseudomonadati</taxon>
        <taxon>Pseudomonadota</taxon>
        <taxon>Alphaproteobacteria</taxon>
        <taxon>Rhodobacterales</taxon>
        <taxon>Roseobacteraceae</taxon>
        <taxon>Octadecabacter</taxon>
    </lineage>
</organism>
<feature type="transmembrane region" description="Helical" evidence="1">
    <location>
        <begin position="346"/>
        <end position="367"/>
    </location>
</feature>
<dbReference type="RefSeq" id="WP_015499042.1">
    <property type="nucleotide sequence ID" value="NC_020911.1"/>
</dbReference>
<feature type="transmembrane region" description="Helical" evidence="1">
    <location>
        <begin position="81"/>
        <end position="100"/>
    </location>
</feature>